<dbReference type="Gene3D" id="3.40.30.10">
    <property type="entry name" value="Glutaredoxin"/>
    <property type="match status" value="1"/>
</dbReference>
<protein>
    <submittedName>
        <fullName evidence="2">Thioredoxin family protein</fullName>
    </submittedName>
</protein>
<accession>A0A1T2CGQ8</accession>
<dbReference type="EMBL" id="MPNX01000024">
    <property type="protein sequence ID" value="OOY34025.1"/>
    <property type="molecule type" value="Genomic_DNA"/>
</dbReference>
<dbReference type="InterPro" id="IPR014111">
    <property type="entry name" value="T4SS_TraF-like"/>
</dbReference>
<keyword evidence="1" id="KW-0812">Transmembrane</keyword>
<dbReference type="SUPFAM" id="SSF52833">
    <property type="entry name" value="Thioredoxin-like"/>
    <property type="match status" value="1"/>
</dbReference>
<keyword evidence="1" id="KW-0472">Membrane</keyword>
<evidence type="ECO:0000313" key="3">
    <source>
        <dbReference type="Proteomes" id="UP000190962"/>
    </source>
</evidence>
<reference evidence="2 3" key="1">
    <citation type="submission" date="2016-11" db="EMBL/GenBank/DDBJ databases">
        <title>Mixed transmission modes and dynamic genome evolution in an obligate animal-bacterial symbiosis.</title>
        <authorList>
            <person name="Russell S.L."/>
            <person name="Corbett-Detig R.B."/>
            <person name="Cavanaugh C.M."/>
        </authorList>
    </citation>
    <scope>NUCLEOTIDE SEQUENCE [LARGE SCALE GENOMIC DNA]</scope>
    <source>
        <strain evidence="2">MA-KB16</strain>
    </source>
</reference>
<feature type="transmembrane region" description="Helical" evidence="1">
    <location>
        <begin position="6"/>
        <end position="27"/>
    </location>
</feature>
<dbReference type="NCBIfam" id="TIGR02740">
    <property type="entry name" value="TraF-like"/>
    <property type="match status" value="1"/>
</dbReference>
<proteinExistence type="predicted"/>
<dbReference type="RefSeq" id="WP_078459124.1">
    <property type="nucleotide sequence ID" value="NZ_MPNX01000024.1"/>
</dbReference>
<dbReference type="Proteomes" id="UP000190962">
    <property type="component" value="Unassembled WGS sequence"/>
</dbReference>
<name>A0A1T2CGQ8_SOVGS</name>
<feature type="non-terminal residue" evidence="2">
    <location>
        <position position="255"/>
    </location>
</feature>
<gene>
    <name evidence="2" type="ORF">BOV88_12085</name>
</gene>
<comment type="caution">
    <text evidence="2">The sequence shown here is derived from an EMBL/GenBank/DDBJ whole genome shotgun (WGS) entry which is preliminary data.</text>
</comment>
<sequence length="255" mass="28776">MRTPLLPWFILWVTIPIIIFFLFILPAHASDGQFYQRGQEGWFWYQVIPEPAEAEKFIKPEFGSVEPSQDELKPFSAAWFREHMQSFMDKAIDEPTNENVRAYLYLQRVMMDKGSLFADVSQQVVMGDPVLDEISRRPLATYAANRMDREAGAQRDVALGEVAKRAGLFFFYRSDCPYCHAQAPIIEFMALNYGFEVFAIAVDGLPLPGGEFPHYKVDSGQAHSLSVTTVPAVFLVDPPNVITPIGQGAMSLDEL</sequence>
<dbReference type="Pfam" id="PF13728">
    <property type="entry name" value="TraF"/>
    <property type="match status" value="1"/>
</dbReference>
<organism evidence="2 3">
    <name type="scientific">Solemya velum gill symbiont</name>
    <dbReference type="NCBI Taxonomy" id="2340"/>
    <lineage>
        <taxon>Bacteria</taxon>
        <taxon>Pseudomonadati</taxon>
        <taxon>Pseudomonadota</taxon>
        <taxon>Gammaproteobacteria</taxon>
        <taxon>sulfur-oxidizing symbionts</taxon>
    </lineage>
</organism>
<keyword evidence="1" id="KW-1133">Transmembrane helix</keyword>
<dbReference type="AlphaFoldDB" id="A0A1T2CGQ8"/>
<evidence type="ECO:0000313" key="2">
    <source>
        <dbReference type="EMBL" id="OOY34025.1"/>
    </source>
</evidence>
<dbReference type="InterPro" id="IPR036249">
    <property type="entry name" value="Thioredoxin-like_sf"/>
</dbReference>
<dbReference type="InterPro" id="IPR039555">
    <property type="entry name" value="TraF/TrbB"/>
</dbReference>
<evidence type="ECO:0000256" key="1">
    <source>
        <dbReference type="SAM" id="Phobius"/>
    </source>
</evidence>